<evidence type="ECO:0000313" key="3">
    <source>
        <dbReference type="Proteomes" id="UP000054771"/>
    </source>
</evidence>
<name>A0A0U5FNR8_ASPCI</name>
<sequence>MHSLPTASVYNTTFSLRIHCRLLRCTMSQSNYYVVYKGRVNGPTIFSSWAQVHPRVTGYKGAHHQGFDTLEDARSSLQERGYIEFSAVVQSNSTSTTSTRGQKKFYAVAYGRTSGVFEDYRDVEMATKGFKSACHQGFETRKEAERFINEWRTSYCEVFQKSIRDKLDNGWLPRDLSFKTEAILKMDNGGNAAEGLAMMMENLDFKR</sequence>
<dbReference type="SUPFAM" id="SSF55658">
    <property type="entry name" value="L9 N-domain-like"/>
    <property type="match status" value="2"/>
</dbReference>
<evidence type="ECO:0000313" key="2">
    <source>
        <dbReference type="EMBL" id="CEL01153.1"/>
    </source>
</evidence>
<dbReference type="InterPro" id="IPR009027">
    <property type="entry name" value="Ribosomal_bL9/RNase_H1_N"/>
</dbReference>
<dbReference type="STRING" id="454130.A0A0U5FNR8"/>
<proteinExistence type="predicted"/>
<gene>
    <name evidence="2" type="ORF">ASPCAL00744</name>
</gene>
<feature type="domain" description="Ribonuclease H1 N-terminal" evidence="1">
    <location>
        <begin position="104"/>
        <end position="147"/>
    </location>
</feature>
<protein>
    <recommendedName>
        <fullName evidence="1">Ribonuclease H1 N-terminal domain-containing protein</fullName>
    </recommendedName>
</protein>
<evidence type="ECO:0000259" key="1">
    <source>
        <dbReference type="Pfam" id="PF01693"/>
    </source>
</evidence>
<dbReference type="OMA" id="WGDAHPR"/>
<reference evidence="3" key="1">
    <citation type="journal article" date="2016" name="Genome Announc.">
        <title>Draft genome sequences of fungus Aspergillus calidoustus.</title>
        <authorList>
            <person name="Horn F."/>
            <person name="Linde J."/>
            <person name="Mattern D.J."/>
            <person name="Walther G."/>
            <person name="Guthke R."/>
            <person name="Scherlach K."/>
            <person name="Martin K."/>
            <person name="Brakhage A.A."/>
            <person name="Petzke L."/>
            <person name="Valiante V."/>
        </authorList>
    </citation>
    <scope>NUCLEOTIDE SEQUENCE [LARGE SCALE GENOMIC DNA]</scope>
    <source>
        <strain evidence="3">SF006504</strain>
    </source>
</reference>
<keyword evidence="3" id="KW-1185">Reference proteome</keyword>
<dbReference type="AlphaFoldDB" id="A0A0U5FNR8"/>
<accession>A0A0U5FNR8</accession>
<feature type="domain" description="Ribonuclease H1 N-terminal" evidence="1">
    <location>
        <begin position="32"/>
        <end position="74"/>
    </location>
</feature>
<organism evidence="2 3">
    <name type="scientific">Aspergillus calidoustus</name>
    <dbReference type="NCBI Taxonomy" id="454130"/>
    <lineage>
        <taxon>Eukaryota</taxon>
        <taxon>Fungi</taxon>
        <taxon>Dikarya</taxon>
        <taxon>Ascomycota</taxon>
        <taxon>Pezizomycotina</taxon>
        <taxon>Eurotiomycetes</taxon>
        <taxon>Eurotiomycetidae</taxon>
        <taxon>Eurotiales</taxon>
        <taxon>Aspergillaceae</taxon>
        <taxon>Aspergillus</taxon>
        <taxon>Aspergillus subgen. Nidulantes</taxon>
    </lineage>
</organism>
<dbReference type="OrthoDB" id="407198at2759"/>
<dbReference type="Proteomes" id="UP000054771">
    <property type="component" value="Unassembled WGS sequence"/>
</dbReference>
<dbReference type="InterPro" id="IPR011320">
    <property type="entry name" value="RNase_H1_N"/>
</dbReference>
<dbReference type="Pfam" id="PF01693">
    <property type="entry name" value="Cauli_VI"/>
    <property type="match status" value="2"/>
</dbReference>
<dbReference type="Gene3D" id="3.40.970.10">
    <property type="entry name" value="Ribonuclease H1, N-terminal domain"/>
    <property type="match status" value="2"/>
</dbReference>
<dbReference type="InterPro" id="IPR037056">
    <property type="entry name" value="RNase_H1_N_sf"/>
</dbReference>
<dbReference type="EMBL" id="CDMC01000001">
    <property type="protein sequence ID" value="CEL01153.1"/>
    <property type="molecule type" value="Genomic_DNA"/>
</dbReference>